<sequence length="340" mass="37093">MKSMHSKPSRSKRVAMTFVAAAAGTAFAATAHAWEPTKPVEIVVPFSAGGASDQMARSIQSIIAKHKLMSQPVIVVNKAGASGAEGLMDTKASQGNPHKLLVTSSALYTVPMASNLPFNWRDLTPVAMVAQDEFVLWTNAQSPYKSVKDFIDGAKSAAGKTKMGGTSSKREDQIITTLIQKKTGAKFIYIPYKGGGEAATQLSGQHIDANVNNPSESVGQWRAGEHRALCVFAPERMGYTTKVTSTQSWKDVPTCKEQGLDVQYQMLRVFMLPGGVTPDQQKFYVDLMQKVVATPEWKEYLERNALKNEFVAGKALEDFLTKDENAHRDILKEAGFMAAR</sequence>
<dbReference type="Proteomes" id="UP000318141">
    <property type="component" value="Unassembled WGS sequence"/>
</dbReference>
<gene>
    <name evidence="3" type="ORF">L602_000700000800</name>
</gene>
<evidence type="ECO:0000313" key="4">
    <source>
        <dbReference type="Proteomes" id="UP000318141"/>
    </source>
</evidence>
<dbReference type="InterPro" id="IPR042100">
    <property type="entry name" value="Bug_dom1"/>
</dbReference>
<dbReference type="AlphaFoldDB" id="A0A562B2G3"/>
<evidence type="ECO:0000256" key="1">
    <source>
        <dbReference type="ARBA" id="ARBA00006987"/>
    </source>
</evidence>
<dbReference type="EMBL" id="VLJN01000065">
    <property type="protein sequence ID" value="TWG79264.1"/>
    <property type="molecule type" value="Genomic_DNA"/>
</dbReference>
<dbReference type="PIRSF" id="PIRSF017082">
    <property type="entry name" value="YflP"/>
    <property type="match status" value="1"/>
</dbReference>
<dbReference type="InterPro" id="IPR005064">
    <property type="entry name" value="BUG"/>
</dbReference>
<dbReference type="Pfam" id="PF03401">
    <property type="entry name" value="TctC"/>
    <property type="match status" value="1"/>
</dbReference>
<evidence type="ECO:0000313" key="3">
    <source>
        <dbReference type="EMBL" id="TWG79264.1"/>
    </source>
</evidence>
<dbReference type="Gene3D" id="3.40.190.10">
    <property type="entry name" value="Periplasmic binding protein-like II"/>
    <property type="match status" value="1"/>
</dbReference>
<protein>
    <submittedName>
        <fullName evidence="3">Tripartite-type tricarboxylate transporter receptor subunit TctC</fullName>
    </submittedName>
</protein>
<accession>A0A562B2G3</accession>
<proteinExistence type="inferred from homology"/>
<evidence type="ECO:0000256" key="2">
    <source>
        <dbReference type="SAM" id="SignalP"/>
    </source>
</evidence>
<keyword evidence="3" id="KW-0675">Receptor</keyword>
<reference evidence="3 4" key="1">
    <citation type="submission" date="2019-07" db="EMBL/GenBank/DDBJ databases">
        <title>Genome sequencing of lignin-degrading bacterial isolates.</title>
        <authorList>
            <person name="Gladden J."/>
        </authorList>
    </citation>
    <scope>NUCLEOTIDE SEQUENCE [LARGE SCALE GENOMIC DNA]</scope>
    <source>
        <strain evidence="3 4">J11</strain>
    </source>
</reference>
<dbReference type="PANTHER" id="PTHR42928:SF1">
    <property type="entry name" value="BLR4371 PROTEIN"/>
    <property type="match status" value="1"/>
</dbReference>
<keyword evidence="4" id="KW-1185">Reference proteome</keyword>
<comment type="caution">
    <text evidence="3">The sequence shown here is derived from an EMBL/GenBank/DDBJ whole genome shotgun (WGS) entry which is preliminary data.</text>
</comment>
<feature type="chain" id="PRO_5021812599" evidence="2">
    <location>
        <begin position="29"/>
        <end position="340"/>
    </location>
</feature>
<organism evidence="3 4">
    <name type="scientific">Cupriavidus gilardii J11</name>
    <dbReference type="NCBI Taxonomy" id="936133"/>
    <lineage>
        <taxon>Bacteria</taxon>
        <taxon>Pseudomonadati</taxon>
        <taxon>Pseudomonadota</taxon>
        <taxon>Betaproteobacteria</taxon>
        <taxon>Burkholderiales</taxon>
        <taxon>Burkholderiaceae</taxon>
        <taxon>Cupriavidus</taxon>
    </lineage>
</organism>
<comment type="similarity">
    <text evidence="1">Belongs to the UPF0065 (bug) family.</text>
</comment>
<dbReference type="CDD" id="cd07012">
    <property type="entry name" value="PBP2_Bug_TTT"/>
    <property type="match status" value="1"/>
</dbReference>
<feature type="signal peptide" evidence="2">
    <location>
        <begin position="1"/>
        <end position="28"/>
    </location>
</feature>
<keyword evidence="2" id="KW-0732">Signal</keyword>
<dbReference type="Gene3D" id="3.40.190.150">
    <property type="entry name" value="Bordetella uptake gene, domain 1"/>
    <property type="match status" value="1"/>
</dbReference>
<name>A0A562B2G3_9BURK</name>
<dbReference type="PANTHER" id="PTHR42928">
    <property type="entry name" value="TRICARBOXYLATE-BINDING PROTEIN"/>
    <property type="match status" value="1"/>
</dbReference>